<protein>
    <submittedName>
        <fullName evidence="3">Putative tat pathway signal sequence</fullName>
    </submittedName>
</protein>
<feature type="region of interest" description="Disordered" evidence="1">
    <location>
        <begin position="258"/>
        <end position="307"/>
    </location>
</feature>
<dbReference type="GO" id="GO:0043189">
    <property type="term" value="C:H4/H2A histone acetyltransferase complex"/>
    <property type="evidence" value="ECO:0007669"/>
    <property type="project" value="InterPro"/>
</dbReference>
<dbReference type="Pfam" id="PF07904">
    <property type="entry name" value="Eaf7"/>
    <property type="match status" value="1"/>
</dbReference>
<name>A0A0G2EPS3_PHACM</name>
<reference evidence="3 4" key="1">
    <citation type="submission" date="2015-05" db="EMBL/GenBank/DDBJ databases">
        <title>Distinctive expansion of gene families associated with plant cell wall degradation and secondary metabolism in the genomes of grapevine trunk pathogens.</title>
        <authorList>
            <person name="Lawrence D.P."/>
            <person name="Travadon R."/>
            <person name="Rolshausen P.E."/>
            <person name="Baumgartner K."/>
        </authorList>
    </citation>
    <scope>NUCLEOTIDE SEQUENCE [LARGE SCALE GENOMIC DNA]</scope>
    <source>
        <strain evidence="3">UCRPC4</strain>
    </source>
</reference>
<evidence type="ECO:0000259" key="2">
    <source>
        <dbReference type="Pfam" id="PF09995"/>
    </source>
</evidence>
<comment type="caution">
    <text evidence="3">The sequence shown here is derived from an EMBL/GenBank/DDBJ whole genome shotgun (WGS) entry which is preliminary data.</text>
</comment>
<feature type="domain" description="ER-bound oxygenase mpaB/mpaB'/Rubber oxygenase catalytic" evidence="2">
    <location>
        <begin position="309"/>
        <end position="464"/>
    </location>
</feature>
<reference evidence="3 4" key="2">
    <citation type="submission" date="2015-05" db="EMBL/GenBank/DDBJ databases">
        <authorList>
            <person name="Morales-Cruz A."/>
            <person name="Amrine K.C."/>
            <person name="Cantu D."/>
        </authorList>
    </citation>
    <scope>NUCLEOTIDE SEQUENCE [LARGE SCALE GENOMIC DNA]</scope>
    <source>
        <strain evidence="3">UCRPC4</strain>
    </source>
</reference>
<feature type="compositionally biased region" description="Acidic residues" evidence="1">
    <location>
        <begin position="166"/>
        <end position="214"/>
    </location>
</feature>
<dbReference type="InterPro" id="IPR012423">
    <property type="entry name" value="Eaf7/MRGBP"/>
</dbReference>
<dbReference type="EMBL" id="LCWF01000061">
    <property type="protein sequence ID" value="KKY24289.1"/>
    <property type="molecule type" value="Genomic_DNA"/>
</dbReference>
<dbReference type="GO" id="GO:0005634">
    <property type="term" value="C:nucleus"/>
    <property type="evidence" value="ECO:0007669"/>
    <property type="project" value="InterPro"/>
</dbReference>
<accession>A0A0G2EPS3</accession>
<proteinExistence type="predicted"/>
<dbReference type="OrthoDB" id="6361347at2759"/>
<dbReference type="InterPro" id="IPR037473">
    <property type="entry name" value="Lcp-like"/>
</dbReference>
<feature type="compositionally biased region" description="Low complexity" evidence="1">
    <location>
        <begin position="146"/>
        <end position="156"/>
    </location>
</feature>
<dbReference type="Proteomes" id="UP000053317">
    <property type="component" value="Unassembled WGS sequence"/>
</dbReference>
<feature type="region of interest" description="Disordered" evidence="1">
    <location>
        <begin position="46"/>
        <end position="220"/>
    </location>
</feature>
<dbReference type="Pfam" id="PF09995">
    <property type="entry name" value="MPAB_Lcp_cat"/>
    <property type="match status" value="1"/>
</dbReference>
<dbReference type="PANTHER" id="PTHR37539:SF1">
    <property type="entry name" value="ER-BOUND OXYGENASE MPAB_MPAB'_RUBBER OXYGENASE CATALYTIC DOMAIN-CONTAINING PROTEIN"/>
    <property type="match status" value="1"/>
</dbReference>
<dbReference type="InterPro" id="IPR018713">
    <property type="entry name" value="MPAB/Lcp_cat_dom"/>
</dbReference>
<feature type="compositionally biased region" description="Polar residues" evidence="1">
    <location>
        <begin position="280"/>
        <end position="304"/>
    </location>
</feature>
<evidence type="ECO:0000313" key="4">
    <source>
        <dbReference type="Proteomes" id="UP000053317"/>
    </source>
</evidence>
<feature type="compositionally biased region" description="Basic and acidic residues" evidence="1">
    <location>
        <begin position="267"/>
        <end position="279"/>
    </location>
</feature>
<dbReference type="AlphaFoldDB" id="A0A0G2EPS3"/>
<dbReference type="PANTHER" id="PTHR37539">
    <property type="entry name" value="SECRETED PROTEIN-RELATED"/>
    <property type="match status" value="1"/>
</dbReference>
<dbReference type="GO" id="GO:0016491">
    <property type="term" value="F:oxidoreductase activity"/>
    <property type="evidence" value="ECO:0007669"/>
    <property type="project" value="InterPro"/>
</dbReference>
<organism evidence="3 4">
    <name type="scientific">Phaeomoniella chlamydospora</name>
    <name type="common">Phaeoacremonium chlamydosporum</name>
    <dbReference type="NCBI Taxonomy" id="158046"/>
    <lineage>
        <taxon>Eukaryota</taxon>
        <taxon>Fungi</taxon>
        <taxon>Dikarya</taxon>
        <taxon>Ascomycota</taxon>
        <taxon>Pezizomycotina</taxon>
        <taxon>Eurotiomycetes</taxon>
        <taxon>Chaetothyriomycetidae</taxon>
        <taxon>Phaeomoniellales</taxon>
        <taxon>Phaeomoniellaceae</taxon>
        <taxon>Phaeomoniella</taxon>
    </lineage>
</organism>
<gene>
    <name evidence="3" type="ORF">UCRPC4_g02514</name>
</gene>
<evidence type="ECO:0000313" key="3">
    <source>
        <dbReference type="EMBL" id="KKY24289.1"/>
    </source>
</evidence>
<sequence>MVAIKMYMDSQHCVNVERDTHCSVQGIWEKLASWYDLKNLDEREDAVLNSPPQSPNPNIKPRSLNSNSTFQPFSLPPDFQNMMFERRLAPEGSKSPPLSAFSVKSGRSETRGSTILDSEDPRSSPVPSGMRTGSKGRKSAGGAAGGRSTRASGRTAAARKRKAETLADENEDEAAEDDQEGSADEEEDEEDEEEEEKTDNSDDEGQEPEQEEEGGLGAGRVVETLARTGGFNPKVVRRRLFETTQFVLEVTRSIGDIMPVGMEEEKEGQTGEQQKDTEINKSSPKPNTPQSQASPLSNKTSNPPSAHLGFKSSLRVRLLHSSVRRRILQLTQRHSSYYQTTEHGIPINTLHNIGTLGTFSTLLIYRSLPRQGIRLTRGEITSYISLWRLIAHYLTGSALITSYFSHAESARLIMEVLLMTEVTPTRLSRTLTSSILTSIANHPPAYPTQRFLEASIRWCNGNAISNHLLGPQHPPFYYKILVAGQCLFFIATCSPLLHLRWWRWWCPYSSNTNNKLTEWILAHDANRIHRIRSLSWKAIVESKWGLQGQTTDFAFKYIPGIDFVEVANTTSSSSTTTTTEEGYVDDEKRKFSPTTKKNFLSSSRLRERRAVMAMEGFAG</sequence>
<dbReference type="GO" id="GO:0006355">
    <property type="term" value="P:regulation of DNA-templated transcription"/>
    <property type="evidence" value="ECO:0007669"/>
    <property type="project" value="InterPro"/>
</dbReference>
<evidence type="ECO:0000256" key="1">
    <source>
        <dbReference type="SAM" id="MobiDB-lite"/>
    </source>
</evidence>
<feature type="compositionally biased region" description="Polar residues" evidence="1">
    <location>
        <begin position="63"/>
        <end position="72"/>
    </location>
</feature>
<keyword evidence="4" id="KW-1185">Reference proteome</keyword>